<proteinExistence type="inferred from homology"/>
<feature type="compositionally biased region" description="Polar residues" evidence="10">
    <location>
        <begin position="234"/>
        <end position="246"/>
    </location>
</feature>
<feature type="transmembrane region" description="Helical" evidence="11">
    <location>
        <begin position="182"/>
        <end position="201"/>
    </location>
</feature>
<dbReference type="InParanoid" id="A0A2I4ALV2"/>
<dbReference type="AlphaFoldDB" id="A0A2I4ALV2"/>
<feature type="region of interest" description="Disordered" evidence="10">
    <location>
        <begin position="213"/>
        <end position="246"/>
    </location>
</feature>
<dbReference type="PRINTS" id="PR01077">
    <property type="entry name" value="CLAUDIN"/>
</dbReference>
<evidence type="ECO:0000313" key="12">
    <source>
        <dbReference type="Proteomes" id="UP000192220"/>
    </source>
</evidence>
<evidence type="ECO:0000256" key="3">
    <source>
        <dbReference type="ARBA" id="ARBA00008295"/>
    </source>
</evidence>
<evidence type="ECO:0000256" key="7">
    <source>
        <dbReference type="ARBA" id="ARBA00022949"/>
    </source>
</evidence>
<sequence>MMHLAHTAHWQFLGLISGFLAWIIIMATAGLNEWRVWHVADVSIITSGEAWVGIWRACFFSHVLPRAENCRSLGISDPFVPVEIPVAQVLMIVAVISGLVGNICAAVAMRMAYFSVEDRHNFRMVFVMAGVFYLLTATFMLVPLVWNMTSVLNNSTIDFPQEFHFPAAPIRQRVGSAIGTGLFASTLMLISAVLFLSYRFVWEAPEKTRDPLSGPWPVTTLTKTSDMSKEDGQGMNNPAFNTEETS</sequence>
<evidence type="ECO:0000256" key="2">
    <source>
        <dbReference type="ARBA" id="ARBA00004651"/>
    </source>
</evidence>
<keyword evidence="7" id="KW-0965">Cell junction</keyword>
<evidence type="ECO:0000256" key="8">
    <source>
        <dbReference type="ARBA" id="ARBA00022989"/>
    </source>
</evidence>
<evidence type="ECO:0000256" key="11">
    <source>
        <dbReference type="SAM" id="Phobius"/>
    </source>
</evidence>
<dbReference type="Pfam" id="PF13903">
    <property type="entry name" value="Claudin_2"/>
    <property type="match status" value="1"/>
</dbReference>
<dbReference type="STRING" id="52670.A0A2I4ALV2"/>
<comment type="similarity">
    <text evidence="3">Belongs to the claudin family.</text>
</comment>
<keyword evidence="12" id="KW-1185">Reference proteome</keyword>
<dbReference type="FunCoup" id="A0A2I4ALV2">
    <property type="interactions" value="873"/>
</dbReference>
<dbReference type="KEGG" id="alim:106512409"/>
<evidence type="ECO:0000256" key="1">
    <source>
        <dbReference type="ARBA" id="ARBA00004435"/>
    </source>
</evidence>
<dbReference type="Gene3D" id="1.20.140.150">
    <property type="match status" value="1"/>
</dbReference>
<evidence type="ECO:0000313" key="13">
    <source>
        <dbReference type="RefSeq" id="XP_013856489.1"/>
    </source>
</evidence>
<feature type="transmembrane region" description="Helical" evidence="11">
    <location>
        <begin position="89"/>
        <end position="113"/>
    </location>
</feature>
<evidence type="ECO:0000256" key="6">
    <source>
        <dbReference type="ARBA" id="ARBA00022692"/>
    </source>
</evidence>
<dbReference type="RefSeq" id="XP_013856489.1">
    <property type="nucleotide sequence ID" value="XM_014001035.1"/>
</dbReference>
<protein>
    <submittedName>
        <fullName evidence="13">Claudin-34</fullName>
    </submittedName>
</protein>
<keyword evidence="6 11" id="KW-0812">Transmembrane</keyword>
<dbReference type="PANTHER" id="PTHR12002">
    <property type="entry name" value="CLAUDIN"/>
    <property type="match status" value="1"/>
</dbReference>
<evidence type="ECO:0000256" key="4">
    <source>
        <dbReference type="ARBA" id="ARBA00022427"/>
    </source>
</evidence>
<keyword evidence="8 11" id="KW-1133">Transmembrane helix</keyword>
<comment type="subcellular location">
    <subcellularLocation>
        <location evidence="1">Cell junction</location>
        <location evidence="1">Tight junction</location>
    </subcellularLocation>
    <subcellularLocation>
        <location evidence="2">Cell membrane</location>
        <topology evidence="2">Multi-pass membrane protein</topology>
    </subcellularLocation>
</comment>
<dbReference type="GO" id="GO:0005923">
    <property type="term" value="C:bicellular tight junction"/>
    <property type="evidence" value="ECO:0007669"/>
    <property type="project" value="UniProtKB-SubCell"/>
</dbReference>
<organism evidence="12 13">
    <name type="scientific">Austrofundulus limnaeus</name>
    <name type="common">Annual killifish</name>
    <dbReference type="NCBI Taxonomy" id="52670"/>
    <lineage>
        <taxon>Eukaryota</taxon>
        <taxon>Metazoa</taxon>
        <taxon>Chordata</taxon>
        <taxon>Craniata</taxon>
        <taxon>Vertebrata</taxon>
        <taxon>Euteleostomi</taxon>
        <taxon>Actinopterygii</taxon>
        <taxon>Neopterygii</taxon>
        <taxon>Teleostei</taxon>
        <taxon>Neoteleostei</taxon>
        <taxon>Acanthomorphata</taxon>
        <taxon>Ovalentaria</taxon>
        <taxon>Atherinomorphae</taxon>
        <taxon>Cyprinodontiformes</taxon>
        <taxon>Rivulidae</taxon>
        <taxon>Austrofundulus</taxon>
    </lineage>
</organism>
<evidence type="ECO:0000256" key="10">
    <source>
        <dbReference type="SAM" id="MobiDB-lite"/>
    </source>
</evidence>
<dbReference type="OrthoDB" id="9895009at2759"/>
<dbReference type="InterPro" id="IPR004031">
    <property type="entry name" value="PMP22/EMP/MP20/Claudin"/>
</dbReference>
<dbReference type="GO" id="GO:0005198">
    <property type="term" value="F:structural molecule activity"/>
    <property type="evidence" value="ECO:0007669"/>
    <property type="project" value="InterPro"/>
</dbReference>
<evidence type="ECO:0000256" key="9">
    <source>
        <dbReference type="ARBA" id="ARBA00023136"/>
    </source>
</evidence>
<evidence type="ECO:0000256" key="5">
    <source>
        <dbReference type="ARBA" id="ARBA00022475"/>
    </source>
</evidence>
<feature type="transmembrane region" description="Helical" evidence="11">
    <location>
        <begin position="125"/>
        <end position="146"/>
    </location>
</feature>
<keyword evidence="5" id="KW-1003">Cell membrane</keyword>
<dbReference type="CTD" id="635396"/>
<accession>A0A2I4ALV2</accession>
<dbReference type="GO" id="GO:0005886">
    <property type="term" value="C:plasma membrane"/>
    <property type="evidence" value="ECO:0007669"/>
    <property type="project" value="UniProtKB-SubCell"/>
</dbReference>
<dbReference type="InterPro" id="IPR006187">
    <property type="entry name" value="Claudin"/>
</dbReference>
<keyword evidence="4" id="KW-0796">Tight junction</keyword>
<name>A0A2I4ALV2_AUSLI</name>
<dbReference type="Proteomes" id="UP000192220">
    <property type="component" value="Unplaced"/>
</dbReference>
<gene>
    <name evidence="13" type="primary">cldn34a</name>
</gene>
<feature type="transmembrane region" description="Helical" evidence="11">
    <location>
        <begin position="12"/>
        <end position="31"/>
    </location>
</feature>
<keyword evidence="9 11" id="KW-0472">Membrane</keyword>
<reference evidence="13" key="1">
    <citation type="submission" date="2025-08" db="UniProtKB">
        <authorList>
            <consortium name="RefSeq"/>
        </authorList>
    </citation>
    <scope>IDENTIFICATION</scope>
    <source>
        <strain evidence="13">Quisiro</strain>
        <tissue evidence="13">Liver</tissue>
    </source>
</reference>